<evidence type="ECO:0000259" key="1">
    <source>
        <dbReference type="Pfam" id="PF12704"/>
    </source>
</evidence>
<feature type="domain" description="MacB-like periplasmic core" evidence="1">
    <location>
        <begin position="2"/>
        <end position="195"/>
    </location>
</feature>
<sequence length="238" mass="26864">DVRKRISHLGSNTLIVRPARKHRGGIALQSGSVTRFTIRDSREIREIPGVIKVAPCVGGNGQVVYKNKNWNTRITGTTVDHPGMWDLQPKIGRYFTETETTLRQRVAVIGQTVVENLFGTKNPIGEFIKIRKIDFQIIGILPVKGSSGWRNRDDEIFIPLNTAMYRLLGRKYIDYIDVQVSDSHLLDRVTGRIKKLITTLHRLPSSSEDTINVMNMTEIQETISSTMKTFSFLLGSIA</sequence>
<dbReference type="GO" id="GO:0005886">
    <property type="term" value="C:plasma membrane"/>
    <property type="evidence" value="ECO:0007669"/>
    <property type="project" value="TreeGrafter"/>
</dbReference>
<reference evidence="2" key="1">
    <citation type="journal article" date="2014" name="Front. Microbiol.">
        <title>High frequency of phylogenetically diverse reductive dehalogenase-homologous genes in deep subseafloor sedimentary metagenomes.</title>
        <authorList>
            <person name="Kawai M."/>
            <person name="Futagami T."/>
            <person name="Toyoda A."/>
            <person name="Takaki Y."/>
            <person name="Nishi S."/>
            <person name="Hori S."/>
            <person name="Arai W."/>
            <person name="Tsubouchi T."/>
            <person name="Morono Y."/>
            <person name="Uchiyama I."/>
            <person name="Ito T."/>
            <person name="Fujiyama A."/>
            <person name="Inagaki F."/>
            <person name="Takami H."/>
        </authorList>
    </citation>
    <scope>NUCLEOTIDE SEQUENCE</scope>
    <source>
        <strain evidence="2">Expedition CK06-06</strain>
    </source>
</reference>
<protein>
    <recommendedName>
        <fullName evidence="1">MacB-like periplasmic core domain-containing protein</fullName>
    </recommendedName>
</protein>
<dbReference type="PANTHER" id="PTHR30572:SF4">
    <property type="entry name" value="ABC TRANSPORTER PERMEASE YTRF"/>
    <property type="match status" value="1"/>
</dbReference>
<dbReference type="EMBL" id="BARV01011673">
    <property type="protein sequence ID" value="GAI10802.1"/>
    <property type="molecule type" value="Genomic_DNA"/>
</dbReference>
<proteinExistence type="predicted"/>
<feature type="non-terminal residue" evidence="2">
    <location>
        <position position="238"/>
    </location>
</feature>
<name>X1KUN8_9ZZZZ</name>
<dbReference type="Pfam" id="PF12704">
    <property type="entry name" value="MacB_PCD"/>
    <property type="match status" value="1"/>
</dbReference>
<gene>
    <name evidence="2" type="ORF">S06H3_22015</name>
</gene>
<accession>X1KUN8</accession>
<dbReference type="GO" id="GO:0022857">
    <property type="term" value="F:transmembrane transporter activity"/>
    <property type="evidence" value="ECO:0007669"/>
    <property type="project" value="TreeGrafter"/>
</dbReference>
<dbReference type="AlphaFoldDB" id="X1KUN8"/>
<organism evidence="2">
    <name type="scientific">marine sediment metagenome</name>
    <dbReference type="NCBI Taxonomy" id="412755"/>
    <lineage>
        <taxon>unclassified sequences</taxon>
        <taxon>metagenomes</taxon>
        <taxon>ecological metagenomes</taxon>
    </lineage>
</organism>
<dbReference type="InterPro" id="IPR025857">
    <property type="entry name" value="MacB_PCD"/>
</dbReference>
<comment type="caution">
    <text evidence="2">The sequence shown here is derived from an EMBL/GenBank/DDBJ whole genome shotgun (WGS) entry which is preliminary data.</text>
</comment>
<evidence type="ECO:0000313" key="2">
    <source>
        <dbReference type="EMBL" id="GAI10802.1"/>
    </source>
</evidence>
<dbReference type="PANTHER" id="PTHR30572">
    <property type="entry name" value="MEMBRANE COMPONENT OF TRANSPORTER-RELATED"/>
    <property type="match status" value="1"/>
</dbReference>
<feature type="non-terminal residue" evidence="2">
    <location>
        <position position="1"/>
    </location>
</feature>
<dbReference type="InterPro" id="IPR050250">
    <property type="entry name" value="Macrolide_Exporter_MacB"/>
</dbReference>